<dbReference type="PANTHER" id="PTHR43190:SF3">
    <property type="entry name" value="N-ACETYL-D-GLUCOSAMINE KINASE"/>
    <property type="match status" value="1"/>
</dbReference>
<organism evidence="2 3">
    <name type="scientific">Paenibacillus segetis</name>
    <dbReference type="NCBI Taxonomy" id="1325360"/>
    <lineage>
        <taxon>Bacteria</taxon>
        <taxon>Bacillati</taxon>
        <taxon>Bacillota</taxon>
        <taxon>Bacilli</taxon>
        <taxon>Bacillales</taxon>
        <taxon>Paenibacillaceae</taxon>
        <taxon>Paenibacillus</taxon>
    </lineage>
</organism>
<dbReference type="InterPro" id="IPR052519">
    <property type="entry name" value="Euk-type_GlcNAc_Kinase"/>
</dbReference>
<dbReference type="CDD" id="cd24007">
    <property type="entry name" value="ASKHA_NBD_eukNAGK-like"/>
    <property type="match status" value="1"/>
</dbReference>
<dbReference type="EMBL" id="BMFT01000004">
    <property type="protein sequence ID" value="GGH36775.1"/>
    <property type="molecule type" value="Genomic_DNA"/>
</dbReference>
<keyword evidence="2" id="KW-0808">Transferase</keyword>
<dbReference type="InterPro" id="IPR002731">
    <property type="entry name" value="ATPase_BadF"/>
</dbReference>
<dbReference type="PANTHER" id="PTHR43190">
    <property type="entry name" value="N-ACETYL-D-GLUCOSAMINE KINASE"/>
    <property type="match status" value="1"/>
</dbReference>
<reference evidence="3" key="1">
    <citation type="journal article" date="2019" name="Int. J. Syst. Evol. Microbiol.">
        <title>The Global Catalogue of Microorganisms (GCM) 10K type strain sequencing project: providing services to taxonomists for standard genome sequencing and annotation.</title>
        <authorList>
            <consortium name="The Broad Institute Genomics Platform"/>
            <consortium name="The Broad Institute Genome Sequencing Center for Infectious Disease"/>
            <person name="Wu L."/>
            <person name="Ma J."/>
        </authorList>
    </citation>
    <scope>NUCLEOTIDE SEQUENCE [LARGE SCALE GENOMIC DNA]</scope>
    <source>
        <strain evidence="3">CGMCC 1.12769</strain>
    </source>
</reference>
<keyword evidence="3" id="KW-1185">Reference proteome</keyword>
<gene>
    <name evidence="2" type="ORF">GCM10008013_43850</name>
</gene>
<keyword evidence="2" id="KW-0418">Kinase</keyword>
<accession>A0ABQ1YS39</accession>
<dbReference type="GO" id="GO:0016301">
    <property type="term" value="F:kinase activity"/>
    <property type="evidence" value="ECO:0007669"/>
    <property type="project" value="UniProtKB-KW"/>
</dbReference>
<sequence length="324" mass="35322">MKYYLGVDGGGSKTYALIADEHGKIIGKGQSGNGNHQTDYEEAKHSIRESVEMALRGAGLSRDEITFAYFGLAGADREVDYEILRPMLAELGLPKYDLNCDTVIALRAGTDRPYGVVLICGTGTNSAGISPRDDFYQCGGFSYMLGDFGGGGSLCIEVFRAVIRAWDGREQPTLLTELLLQHLGYDSVLAMFNDYLDHDKTPPLSTTKLLFQAAAQGDEVATTILRVQGEELGKSAQAVIKRLGMENDKFDVVLAGSIITRGEARFIHPYIEQAVKACAPHASLVKLQVEPVVGALWLAFEAEGNSLPQEVYERLRTVSDYNLV</sequence>
<dbReference type="InterPro" id="IPR043129">
    <property type="entry name" value="ATPase_NBD"/>
</dbReference>
<evidence type="ECO:0000313" key="3">
    <source>
        <dbReference type="Proteomes" id="UP000659344"/>
    </source>
</evidence>
<evidence type="ECO:0000259" key="1">
    <source>
        <dbReference type="Pfam" id="PF01869"/>
    </source>
</evidence>
<dbReference type="SUPFAM" id="SSF53067">
    <property type="entry name" value="Actin-like ATPase domain"/>
    <property type="match status" value="2"/>
</dbReference>
<dbReference type="RefSeq" id="WP_188542017.1">
    <property type="nucleotide sequence ID" value="NZ_BMFT01000004.1"/>
</dbReference>
<evidence type="ECO:0000313" key="2">
    <source>
        <dbReference type="EMBL" id="GGH36775.1"/>
    </source>
</evidence>
<feature type="domain" description="ATPase BadF/BadG/BcrA/BcrD type" evidence="1">
    <location>
        <begin position="5"/>
        <end position="299"/>
    </location>
</feature>
<name>A0ABQ1YS39_9BACL</name>
<dbReference type="Gene3D" id="3.30.420.40">
    <property type="match status" value="2"/>
</dbReference>
<dbReference type="Proteomes" id="UP000659344">
    <property type="component" value="Unassembled WGS sequence"/>
</dbReference>
<protein>
    <submittedName>
        <fullName evidence="2">Kinase</fullName>
    </submittedName>
</protein>
<comment type="caution">
    <text evidence="2">The sequence shown here is derived from an EMBL/GenBank/DDBJ whole genome shotgun (WGS) entry which is preliminary data.</text>
</comment>
<proteinExistence type="predicted"/>
<dbReference type="Pfam" id="PF01869">
    <property type="entry name" value="BcrAD_BadFG"/>
    <property type="match status" value="1"/>
</dbReference>